<dbReference type="EMBL" id="CM047739">
    <property type="protein sequence ID" value="KAJ0042768.1"/>
    <property type="molecule type" value="Genomic_DNA"/>
</dbReference>
<keyword evidence="2" id="KW-1185">Reference proteome</keyword>
<reference evidence="2" key="1">
    <citation type="journal article" date="2023" name="G3 (Bethesda)">
        <title>Genome assembly and association tests identify interacting loci associated with vigor, precocity, and sex in interspecific pistachio rootstocks.</title>
        <authorList>
            <person name="Palmer W."/>
            <person name="Jacygrad E."/>
            <person name="Sagayaradj S."/>
            <person name="Cavanaugh K."/>
            <person name="Han R."/>
            <person name="Bertier L."/>
            <person name="Beede B."/>
            <person name="Kafkas S."/>
            <person name="Golino D."/>
            <person name="Preece J."/>
            <person name="Michelmore R."/>
        </authorList>
    </citation>
    <scope>NUCLEOTIDE SEQUENCE [LARGE SCALE GENOMIC DNA]</scope>
</reference>
<sequence length="80" mass="8516">MTTYEVGRQDHGCIARPRSGRSRPNGAAQVAISQIASQSARPDHDVTGNDPLFFTISRDEGGVLPCDEGGDDGGFALNLW</sequence>
<gene>
    <name evidence="1" type="ORF">Pint_17714</name>
</gene>
<evidence type="ECO:0000313" key="1">
    <source>
        <dbReference type="EMBL" id="KAJ0042768.1"/>
    </source>
</evidence>
<dbReference type="Proteomes" id="UP001163603">
    <property type="component" value="Chromosome 4"/>
</dbReference>
<accession>A0ACC0YYE7</accession>
<comment type="caution">
    <text evidence="1">The sequence shown here is derived from an EMBL/GenBank/DDBJ whole genome shotgun (WGS) entry which is preliminary data.</text>
</comment>
<name>A0ACC0YYE7_9ROSI</name>
<protein>
    <submittedName>
        <fullName evidence="1">Uncharacterized protein</fullName>
    </submittedName>
</protein>
<proteinExistence type="predicted"/>
<evidence type="ECO:0000313" key="2">
    <source>
        <dbReference type="Proteomes" id="UP001163603"/>
    </source>
</evidence>
<organism evidence="1 2">
    <name type="scientific">Pistacia integerrima</name>
    <dbReference type="NCBI Taxonomy" id="434235"/>
    <lineage>
        <taxon>Eukaryota</taxon>
        <taxon>Viridiplantae</taxon>
        <taxon>Streptophyta</taxon>
        <taxon>Embryophyta</taxon>
        <taxon>Tracheophyta</taxon>
        <taxon>Spermatophyta</taxon>
        <taxon>Magnoliopsida</taxon>
        <taxon>eudicotyledons</taxon>
        <taxon>Gunneridae</taxon>
        <taxon>Pentapetalae</taxon>
        <taxon>rosids</taxon>
        <taxon>malvids</taxon>
        <taxon>Sapindales</taxon>
        <taxon>Anacardiaceae</taxon>
        <taxon>Pistacia</taxon>
    </lineage>
</organism>